<dbReference type="PROSITE" id="PS01344">
    <property type="entry name" value="FRATAXIN_1"/>
    <property type="match status" value="1"/>
</dbReference>
<evidence type="ECO:0000256" key="4">
    <source>
        <dbReference type="ARBA" id="ARBA00022434"/>
    </source>
</evidence>
<dbReference type="GO" id="GO:0006879">
    <property type="term" value="P:intracellular iron ion homeostasis"/>
    <property type="evidence" value="ECO:0007669"/>
    <property type="project" value="UniProtKB-KW"/>
</dbReference>
<dbReference type="GO" id="GO:0008199">
    <property type="term" value="F:ferric iron binding"/>
    <property type="evidence" value="ECO:0007669"/>
    <property type="project" value="InterPro"/>
</dbReference>
<reference evidence="13 14" key="1">
    <citation type="submission" date="2019-07" db="EMBL/GenBank/DDBJ databases">
        <title>Draft genome assembly of a fouling barnacle, Amphibalanus amphitrite (Darwin, 1854): The first reference genome for Thecostraca.</title>
        <authorList>
            <person name="Kim W."/>
        </authorList>
    </citation>
    <scope>NUCLEOTIDE SEQUENCE [LARGE SCALE GENOMIC DNA]</scope>
    <source>
        <strain evidence="13">SNU_AA5</strain>
        <tissue evidence="13">Soma without cirri and trophi</tissue>
    </source>
</reference>
<evidence type="ECO:0000313" key="13">
    <source>
        <dbReference type="EMBL" id="KAF0304794.1"/>
    </source>
</evidence>
<evidence type="ECO:0000256" key="3">
    <source>
        <dbReference type="ARBA" id="ARBA00013107"/>
    </source>
</evidence>
<keyword evidence="14" id="KW-1185">Reference proteome</keyword>
<dbReference type="GO" id="GO:0034986">
    <property type="term" value="F:iron chaperone activity"/>
    <property type="evidence" value="ECO:0007669"/>
    <property type="project" value="TreeGrafter"/>
</dbReference>
<dbReference type="CDD" id="cd00503">
    <property type="entry name" value="Frataxin"/>
    <property type="match status" value="1"/>
</dbReference>
<evidence type="ECO:0000256" key="5">
    <source>
        <dbReference type="ARBA" id="ARBA00022448"/>
    </source>
</evidence>
<name>A0A6A4WLZ5_AMPAM</name>
<dbReference type="InterPro" id="IPR017789">
    <property type="entry name" value="Frataxin"/>
</dbReference>
<evidence type="ECO:0000256" key="10">
    <source>
        <dbReference type="ARBA" id="ARBA00023065"/>
    </source>
</evidence>
<dbReference type="GO" id="GO:0008198">
    <property type="term" value="F:ferrous iron binding"/>
    <property type="evidence" value="ECO:0007669"/>
    <property type="project" value="TreeGrafter"/>
</dbReference>
<dbReference type="GO" id="GO:0005739">
    <property type="term" value="C:mitochondrion"/>
    <property type="evidence" value="ECO:0007669"/>
    <property type="project" value="UniProtKB-SubCell"/>
</dbReference>
<dbReference type="AlphaFoldDB" id="A0A6A4WLZ5"/>
<protein>
    <recommendedName>
        <fullName evidence="3">ferroxidase</fullName>
        <ecNumber evidence="3">1.16.3.1</ecNumber>
    </recommendedName>
</protein>
<keyword evidence="10" id="KW-0406">Ion transport</keyword>
<comment type="catalytic activity">
    <reaction evidence="12">
        <text>4 Fe(2+) + O2 + 4 H(+) = 4 Fe(3+) + 2 H2O</text>
        <dbReference type="Rhea" id="RHEA:11148"/>
        <dbReference type="ChEBI" id="CHEBI:15377"/>
        <dbReference type="ChEBI" id="CHEBI:15378"/>
        <dbReference type="ChEBI" id="CHEBI:15379"/>
        <dbReference type="ChEBI" id="CHEBI:29033"/>
        <dbReference type="ChEBI" id="CHEBI:29034"/>
        <dbReference type="EC" id="1.16.3.1"/>
    </reaction>
</comment>
<keyword evidence="5" id="KW-0813">Transport</keyword>
<evidence type="ECO:0000256" key="2">
    <source>
        <dbReference type="ARBA" id="ARBA00008183"/>
    </source>
</evidence>
<evidence type="ECO:0000256" key="6">
    <source>
        <dbReference type="ARBA" id="ARBA00022496"/>
    </source>
</evidence>
<evidence type="ECO:0000256" key="11">
    <source>
        <dbReference type="ARBA" id="ARBA00023128"/>
    </source>
</evidence>
<evidence type="ECO:0000256" key="8">
    <source>
        <dbReference type="ARBA" id="ARBA00023002"/>
    </source>
</evidence>
<dbReference type="GO" id="GO:0004322">
    <property type="term" value="F:ferroxidase activity"/>
    <property type="evidence" value="ECO:0007669"/>
    <property type="project" value="UniProtKB-EC"/>
</dbReference>
<dbReference type="GO" id="GO:0051537">
    <property type="term" value="F:2 iron, 2 sulfur cluster binding"/>
    <property type="evidence" value="ECO:0007669"/>
    <property type="project" value="TreeGrafter"/>
</dbReference>
<evidence type="ECO:0000256" key="7">
    <source>
        <dbReference type="ARBA" id="ARBA00022946"/>
    </source>
</evidence>
<sequence>MGGVFTGTAHCCVRCVRYHDPVVVDVTPREPLSPATYEAVCEETLESLCSALEELLETAASQPGVDVELSNGVLTVKLGEAGTYVINKQSPNQQIWLSSPVSGPKRYDFVDDGWVYRRDGLQLHELLSRELSQLLGTSVDLSSCSHTGS</sequence>
<organism evidence="13 14">
    <name type="scientific">Amphibalanus amphitrite</name>
    <name type="common">Striped barnacle</name>
    <name type="synonym">Balanus amphitrite</name>
    <dbReference type="NCBI Taxonomy" id="1232801"/>
    <lineage>
        <taxon>Eukaryota</taxon>
        <taxon>Metazoa</taxon>
        <taxon>Ecdysozoa</taxon>
        <taxon>Arthropoda</taxon>
        <taxon>Crustacea</taxon>
        <taxon>Multicrustacea</taxon>
        <taxon>Cirripedia</taxon>
        <taxon>Thoracica</taxon>
        <taxon>Thoracicalcarea</taxon>
        <taxon>Balanomorpha</taxon>
        <taxon>Balanoidea</taxon>
        <taxon>Balanidae</taxon>
        <taxon>Amphibalaninae</taxon>
        <taxon>Amphibalanus</taxon>
    </lineage>
</organism>
<keyword evidence="9" id="KW-0408">Iron</keyword>
<keyword evidence="8" id="KW-0560">Oxidoreductase</keyword>
<comment type="similarity">
    <text evidence="2">Belongs to the frataxin family.</text>
</comment>
<evidence type="ECO:0000256" key="9">
    <source>
        <dbReference type="ARBA" id="ARBA00023004"/>
    </source>
</evidence>
<dbReference type="PROSITE" id="PS50810">
    <property type="entry name" value="FRATAXIN_2"/>
    <property type="match status" value="1"/>
</dbReference>
<dbReference type="PANTHER" id="PTHR16821:SF2">
    <property type="entry name" value="FRATAXIN, MITOCHONDRIAL"/>
    <property type="match status" value="1"/>
</dbReference>
<dbReference type="NCBIfam" id="TIGR03422">
    <property type="entry name" value="mito_frataxin"/>
    <property type="match status" value="1"/>
</dbReference>
<dbReference type="GO" id="GO:0006826">
    <property type="term" value="P:iron ion transport"/>
    <property type="evidence" value="ECO:0007669"/>
    <property type="project" value="UniProtKB-KW"/>
</dbReference>
<dbReference type="Pfam" id="PF01491">
    <property type="entry name" value="Frataxin_Cyay"/>
    <property type="match status" value="1"/>
</dbReference>
<accession>A0A6A4WLZ5</accession>
<evidence type="ECO:0000256" key="1">
    <source>
        <dbReference type="ARBA" id="ARBA00004173"/>
    </source>
</evidence>
<dbReference type="SMART" id="SM01219">
    <property type="entry name" value="Frataxin_Cyay"/>
    <property type="match status" value="1"/>
</dbReference>
<keyword evidence="7" id="KW-0809">Transit peptide</keyword>
<dbReference type="PANTHER" id="PTHR16821">
    <property type="entry name" value="FRATAXIN"/>
    <property type="match status" value="1"/>
</dbReference>
<dbReference type="InterPro" id="IPR002908">
    <property type="entry name" value="Frataxin/CyaY"/>
</dbReference>
<dbReference type="OrthoDB" id="1897642at2759"/>
<dbReference type="GO" id="GO:0016226">
    <property type="term" value="P:iron-sulfur cluster assembly"/>
    <property type="evidence" value="ECO:0007669"/>
    <property type="project" value="InterPro"/>
</dbReference>
<dbReference type="Gene3D" id="3.30.920.10">
    <property type="entry name" value="Frataxin/CyaY"/>
    <property type="match status" value="1"/>
</dbReference>
<dbReference type="InterPro" id="IPR036524">
    <property type="entry name" value="Frataxin/CyaY_sf"/>
</dbReference>
<keyword evidence="4" id="KW-0409">Iron storage</keyword>
<dbReference type="InterPro" id="IPR020895">
    <property type="entry name" value="Frataxin_CS"/>
</dbReference>
<dbReference type="SUPFAM" id="SSF55387">
    <property type="entry name" value="Frataxin/Nqo15-like"/>
    <property type="match status" value="1"/>
</dbReference>
<dbReference type="Proteomes" id="UP000440578">
    <property type="component" value="Unassembled WGS sequence"/>
</dbReference>
<proteinExistence type="inferred from homology"/>
<gene>
    <name evidence="13" type="primary">Fxn</name>
    <name evidence="13" type="ORF">FJT64_023471</name>
</gene>
<evidence type="ECO:0000313" key="14">
    <source>
        <dbReference type="Proteomes" id="UP000440578"/>
    </source>
</evidence>
<dbReference type="PRINTS" id="PR00904">
    <property type="entry name" value="FRATAXIN"/>
</dbReference>
<evidence type="ECO:0000256" key="12">
    <source>
        <dbReference type="ARBA" id="ARBA00047990"/>
    </source>
</evidence>
<keyword evidence="6" id="KW-0410">Iron transport</keyword>
<dbReference type="EC" id="1.16.3.1" evidence="3"/>
<dbReference type="EMBL" id="VIIS01000811">
    <property type="protein sequence ID" value="KAF0304794.1"/>
    <property type="molecule type" value="Genomic_DNA"/>
</dbReference>
<comment type="caution">
    <text evidence="13">The sequence shown here is derived from an EMBL/GenBank/DDBJ whole genome shotgun (WGS) entry which is preliminary data.</text>
</comment>
<comment type="subcellular location">
    <subcellularLocation>
        <location evidence="1">Mitochondrion</location>
    </subcellularLocation>
</comment>
<keyword evidence="11" id="KW-0496">Mitochondrion</keyword>
<dbReference type="NCBIfam" id="TIGR03421">
    <property type="entry name" value="FeS_CyaY"/>
    <property type="match status" value="1"/>
</dbReference>